<evidence type="ECO:0000313" key="5">
    <source>
        <dbReference type="WBParaSite" id="DME_0000761701-mRNA-1"/>
    </source>
</evidence>
<evidence type="ECO:0000313" key="3">
    <source>
        <dbReference type="Proteomes" id="UP000038040"/>
    </source>
</evidence>
<accession>A0A0N4UJ09</accession>
<evidence type="ECO:0000259" key="1">
    <source>
        <dbReference type="Pfam" id="PF00561"/>
    </source>
</evidence>
<dbReference type="GO" id="GO:0017171">
    <property type="term" value="F:serine hydrolase activity"/>
    <property type="evidence" value="ECO:0007669"/>
    <property type="project" value="TreeGrafter"/>
</dbReference>
<dbReference type="Proteomes" id="UP000038040">
    <property type="component" value="Unplaced"/>
</dbReference>
<dbReference type="Gene3D" id="3.40.50.1820">
    <property type="entry name" value="alpha/beta hydrolase"/>
    <property type="match status" value="1"/>
</dbReference>
<dbReference type="AlphaFoldDB" id="A0A0N4UJ09"/>
<dbReference type="Pfam" id="PF00561">
    <property type="entry name" value="Abhydrolase_1"/>
    <property type="match status" value="1"/>
</dbReference>
<dbReference type="OrthoDB" id="19657at2759"/>
<sequence>MVDIEVQRNELTNHENDTNNNGNYNVCEATMIIGEEKIGYCIYGVGNIKIIFICGGVGCFRKDFPEFLLRYFDPSIYTIFCIDPPGYGTSRPPDRKQEINRCYKDAVVCKVLMEKLCTESYFVLGWSEGTRTAVHLADLAQNRIHGLILLAPSTRIDRKMAEIFRGLRDIDLWIPETLNIYLEHYSKEFVRKQWADLFYEELGGRFPADYLLPKIHRAVLVLSGSQDKICNNNSYFSTTLSNCRTDCHMLAGHDFYLKYPKWFAERVQKFIFDVQTSSK</sequence>
<dbReference type="PANTHER" id="PTHR46331:SF2">
    <property type="entry name" value="VALACYCLOVIR HYDROLASE"/>
    <property type="match status" value="1"/>
</dbReference>
<reference evidence="5" key="1">
    <citation type="submission" date="2017-02" db="UniProtKB">
        <authorList>
            <consortium name="WormBaseParasite"/>
        </authorList>
    </citation>
    <scope>IDENTIFICATION</scope>
</reference>
<feature type="domain" description="AB hydrolase-1" evidence="1">
    <location>
        <begin position="50"/>
        <end position="179"/>
    </location>
</feature>
<dbReference type="Proteomes" id="UP000274756">
    <property type="component" value="Unassembled WGS sequence"/>
</dbReference>
<name>A0A0N4UJ09_DRAME</name>
<organism evidence="3 5">
    <name type="scientific">Dracunculus medinensis</name>
    <name type="common">Guinea worm</name>
    <dbReference type="NCBI Taxonomy" id="318479"/>
    <lineage>
        <taxon>Eukaryota</taxon>
        <taxon>Metazoa</taxon>
        <taxon>Ecdysozoa</taxon>
        <taxon>Nematoda</taxon>
        <taxon>Chromadorea</taxon>
        <taxon>Rhabditida</taxon>
        <taxon>Spirurina</taxon>
        <taxon>Dracunculoidea</taxon>
        <taxon>Dracunculidae</taxon>
        <taxon>Dracunculus</taxon>
    </lineage>
</organism>
<evidence type="ECO:0000313" key="4">
    <source>
        <dbReference type="Proteomes" id="UP000274756"/>
    </source>
</evidence>
<proteinExistence type="predicted"/>
<protein>
    <submittedName>
        <fullName evidence="5">AB hydrolase-1 domain-containing protein</fullName>
    </submittedName>
</protein>
<dbReference type="EMBL" id="UYYG01000036">
    <property type="protein sequence ID" value="VDN51911.1"/>
    <property type="molecule type" value="Genomic_DNA"/>
</dbReference>
<dbReference type="STRING" id="318479.A0A0N4UJ09"/>
<dbReference type="SUPFAM" id="SSF53474">
    <property type="entry name" value="alpha/beta-Hydrolases"/>
    <property type="match status" value="1"/>
</dbReference>
<evidence type="ECO:0000313" key="2">
    <source>
        <dbReference type="EMBL" id="VDN51911.1"/>
    </source>
</evidence>
<dbReference type="InterPro" id="IPR000073">
    <property type="entry name" value="AB_hydrolase_1"/>
</dbReference>
<dbReference type="PANTHER" id="PTHR46331">
    <property type="entry name" value="VALACYCLOVIR HYDROLASE"/>
    <property type="match status" value="1"/>
</dbReference>
<reference evidence="2 4" key="2">
    <citation type="submission" date="2018-11" db="EMBL/GenBank/DDBJ databases">
        <authorList>
            <consortium name="Pathogen Informatics"/>
        </authorList>
    </citation>
    <scope>NUCLEOTIDE SEQUENCE [LARGE SCALE GENOMIC DNA]</scope>
</reference>
<dbReference type="InterPro" id="IPR029058">
    <property type="entry name" value="AB_hydrolase_fold"/>
</dbReference>
<dbReference type="WBParaSite" id="DME_0000761701-mRNA-1">
    <property type="protein sequence ID" value="DME_0000761701-mRNA-1"/>
    <property type="gene ID" value="DME_0000761701"/>
</dbReference>
<gene>
    <name evidence="2" type="ORF">DME_LOCUS1884</name>
</gene>
<keyword evidence="4" id="KW-1185">Reference proteome</keyword>